<feature type="compositionally biased region" description="Low complexity" evidence="1">
    <location>
        <begin position="665"/>
        <end position="675"/>
    </location>
</feature>
<feature type="compositionally biased region" description="Basic and acidic residues" evidence="1">
    <location>
        <begin position="620"/>
        <end position="631"/>
    </location>
</feature>
<feature type="region of interest" description="Disordered" evidence="1">
    <location>
        <begin position="703"/>
        <end position="722"/>
    </location>
</feature>
<reference evidence="2" key="1">
    <citation type="submission" date="2023-11" db="EMBL/GenBank/DDBJ databases">
        <title>Genome assemblies of two species of porcelain crab, Petrolisthes cinctipes and Petrolisthes manimaculis (Anomura: Porcellanidae).</title>
        <authorList>
            <person name="Angst P."/>
        </authorList>
    </citation>
    <scope>NUCLEOTIDE SEQUENCE</scope>
    <source>
        <strain evidence="2">PB745_02</strain>
        <tissue evidence="2">Gill</tissue>
    </source>
</reference>
<feature type="region of interest" description="Disordered" evidence="1">
    <location>
        <begin position="221"/>
        <end position="288"/>
    </location>
</feature>
<feature type="compositionally biased region" description="Basic and acidic residues" evidence="1">
    <location>
        <begin position="240"/>
        <end position="252"/>
    </location>
</feature>
<feature type="compositionally biased region" description="Polar residues" evidence="1">
    <location>
        <begin position="703"/>
        <end position="718"/>
    </location>
</feature>
<name>A0AAE1QJF7_9EUCA</name>
<feature type="region of interest" description="Disordered" evidence="1">
    <location>
        <begin position="375"/>
        <end position="500"/>
    </location>
</feature>
<dbReference type="AlphaFoldDB" id="A0AAE1QJF7"/>
<feature type="compositionally biased region" description="Basic and acidic residues" evidence="1">
    <location>
        <begin position="645"/>
        <end position="663"/>
    </location>
</feature>
<protein>
    <submittedName>
        <fullName evidence="2">Uncharacterized protein</fullName>
    </submittedName>
</protein>
<feature type="compositionally biased region" description="Low complexity" evidence="1">
    <location>
        <begin position="56"/>
        <end position="98"/>
    </location>
</feature>
<feature type="compositionally biased region" description="Polar residues" evidence="1">
    <location>
        <begin position="429"/>
        <end position="438"/>
    </location>
</feature>
<feature type="compositionally biased region" description="Low complexity" evidence="1">
    <location>
        <begin position="269"/>
        <end position="288"/>
    </location>
</feature>
<feature type="region of interest" description="Disordered" evidence="1">
    <location>
        <begin position="302"/>
        <end position="347"/>
    </location>
</feature>
<comment type="caution">
    <text evidence="2">The sequence shown here is derived from an EMBL/GenBank/DDBJ whole genome shotgun (WGS) entry which is preliminary data.</text>
</comment>
<feature type="region of interest" description="Disordered" evidence="1">
    <location>
        <begin position="539"/>
        <end position="686"/>
    </location>
</feature>
<feature type="compositionally biased region" description="Low complexity" evidence="1">
    <location>
        <begin position="387"/>
        <end position="398"/>
    </location>
</feature>
<feature type="compositionally biased region" description="Low complexity" evidence="1">
    <location>
        <begin position="546"/>
        <end position="557"/>
    </location>
</feature>
<organism evidence="2 3">
    <name type="scientific">Petrolisthes manimaculis</name>
    <dbReference type="NCBI Taxonomy" id="1843537"/>
    <lineage>
        <taxon>Eukaryota</taxon>
        <taxon>Metazoa</taxon>
        <taxon>Ecdysozoa</taxon>
        <taxon>Arthropoda</taxon>
        <taxon>Crustacea</taxon>
        <taxon>Multicrustacea</taxon>
        <taxon>Malacostraca</taxon>
        <taxon>Eumalacostraca</taxon>
        <taxon>Eucarida</taxon>
        <taxon>Decapoda</taxon>
        <taxon>Pleocyemata</taxon>
        <taxon>Anomura</taxon>
        <taxon>Galatheoidea</taxon>
        <taxon>Porcellanidae</taxon>
        <taxon>Petrolisthes</taxon>
    </lineage>
</organism>
<dbReference type="Proteomes" id="UP001292094">
    <property type="component" value="Unassembled WGS sequence"/>
</dbReference>
<evidence type="ECO:0000313" key="3">
    <source>
        <dbReference type="Proteomes" id="UP001292094"/>
    </source>
</evidence>
<feature type="compositionally biased region" description="Polar residues" evidence="1">
    <location>
        <begin position="302"/>
        <end position="312"/>
    </location>
</feature>
<feature type="region of interest" description="Disordered" evidence="1">
    <location>
        <begin position="147"/>
        <end position="168"/>
    </location>
</feature>
<keyword evidence="3" id="KW-1185">Reference proteome</keyword>
<evidence type="ECO:0000256" key="1">
    <source>
        <dbReference type="SAM" id="MobiDB-lite"/>
    </source>
</evidence>
<feature type="region of interest" description="Disordered" evidence="1">
    <location>
        <begin position="38"/>
        <end position="102"/>
    </location>
</feature>
<sequence length="783" mass="83820">MATMQGYISGQETPLDDLPSWKRELILRKRANVRIHGGFGLPTPPAPMAGGGRGSLSGPTSPTSSSLSGQHHSVVRSVSGPSPSIPTHHPTQPQLQPHENTAVSSRLEGVRATLSAGGSDDGKSNPQYAILSEVSSVSPVAVGAMHHKGLHDTGPRVASPTYSTVSDSYRHEDEELRYGPGIVSKLKNRYMSLAMRENRSRPSLRKFSSLEDLLDSEPRHTWQESGISASKPRVTQDPSASHRREVMRRARSVDSLSSRLAEDTTRAGARSSRMPKSKSASSRLQSSLNPLAKDDVIIIETSNPTPQEQKAMNGNAKATLGGGEPPALTRNLSTSSSQAEEEVMPPPDTVRQVKRIFETGGDRPVRGTAAKVAAHKASHGPKSNGVAPASKPALKAKPVNVPPRKVTPPAGPAQHITIEEAKSSLRKVAQSNRPSPRTTLGVRATAASVNGEKTTSKKSDKGSSSSARVRSGLTPVTSSVTAPLVNGGDPVGRQAHSESEQCVSAVQAEEGVRRVSTTAVQNIRKESQSKEFNFVSGSVSLESGQVPPVSTPKQSSPTPSPLPSSPVASHRVPSHSPFGTPVERAQENDRVQQENLKNVEKSRSLPPVESPKTEVLTPSKADKSKQAKVDTSKPGPKVEQFKPSPRVEPKHSTPKKVEPKAEVRTPPVKTETVKPTPSPAEELVRSPGRGSLVEAVNTSNQPAFLSSPVSSPITTKTASSRDRWHQQDNTIVFNFTGTKKETPDYIENDGIDLSRRRPEVSTSIDIRVLLQQLCMIECLGKSF</sequence>
<gene>
    <name evidence="2" type="ORF">Pmani_002957</name>
</gene>
<evidence type="ECO:0000313" key="2">
    <source>
        <dbReference type="EMBL" id="KAK4326527.1"/>
    </source>
</evidence>
<feature type="compositionally biased region" description="Basic and acidic residues" evidence="1">
    <location>
        <begin position="584"/>
        <end position="603"/>
    </location>
</feature>
<accession>A0AAE1QJF7</accession>
<proteinExistence type="predicted"/>
<dbReference type="EMBL" id="JAWZYT010000213">
    <property type="protein sequence ID" value="KAK4326527.1"/>
    <property type="molecule type" value="Genomic_DNA"/>
</dbReference>